<keyword evidence="8 17" id="KW-0227">DNA damage</keyword>
<dbReference type="InterPro" id="IPR006084">
    <property type="entry name" value="XPG/Rad2"/>
</dbReference>
<dbReference type="OrthoDB" id="26491at2759"/>
<dbReference type="InterPro" id="IPR037315">
    <property type="entry name" value="EXO1_H3TH"/>
</dbReference>
<dbReference type="CDD" id="cd09908">
    <property type="entry name" value="H3TH_EXO1"/>
    <property type="match status" value="1"/>
</dbReference>
<keyword evidence="22" id="KW-1185">Reference proteome</keyword>
<feature type="compositionally biased region" description="Polar residues" evidence="18">
    <location>
        <begin position="538"/>
        <end position="556"/>
    </location>
</feature>
<keyword evidence="15 17" id="KW-0234">DNA repair</keyword>
<evidence type="ECO:0000313" key="22">
    <source>
        <dbReference type="Proteomes" id="UP000791440"/>
    </source>
</evidence>
<organism evidence="21 22">
    <name type="scientific">Manduca sexta</name>
    <name type="common">Tobacco hawkmoth</name>
    <name type="synonym">Tobacco hornworm</name>
    <dbReference type="NCBI Taxonomy" id="7130"/>
    <lineage>
        <taxon>Eukaryota</taxon>
        <taxon>Metazoa</taxon>
        <taxon>Ecdysozoa</taxon>
        <taxon>Arthropoda</taxon>
        <taxon>Hexapoda</taxon>
        <taxon>Insecta</taxon>
        <taxon>Pterygota</taxon>
        <taxon>Neoptera</taxon>
        <taxon>Endopterygota</taxon>
        <taxon>Lepidoptera</taxon>
        <taxon>Glossata</taxon>
        <taxon>Ditrysia</taxon>
        <taxon>Bombycoidea</taxon>
        <taxon>Sphingidae</taxon>
        <taxon>Sphinginae</taxon>
        <taxon>Sphingini</taxon>
        <taxon>Manduca</taxon>
    </lineage>
</organism>
<dbReference type="InterPro" id="IPR019974">
    <property type="entry name" value="XPG_CS"/>
</dbReference>
<dbReference type="Pfam" id="PF00867">
    <property type="entry name" value="XPG_I"/>
    <property type="match status" value="1"/>
</dbReference>
<dbReference type="PROSITE" id="PS00841">
    <property type="entry name" value="XPG_1"/>
    <property type="match status" value="1"/>
</dbReference>
<dbReference type="GO" id="GO:0046872">
    <property type="term" value="F:metal ion binding"/>
    <property type="evidence" value="ECO:0007669"/>
    <property type="project" value="UniProtKB-UniRule"/>
</dbReference>
<dbReference type="Gene3D" id="1.10.150.20">
    <property type="entry name" value="5' to 3' exonuclease, C-terminal subdomain"/>
    <property type="match status" value="1"/>
</dbReference>
<evidence type="ECO:0000256" key="16">
    <source>
        <dbReference type="ARBA" id="ARBA00023242"/>
    </source>
</evidence>
<dbReference type="Proteomes" id="UP000791440">
    <property type="component" value="Unassembled WGS sequence"/>
</dbReference>
<evidence type="ECO:0000313" key="21">
    <source>
        <dbReference type="EMBL" id="KAG6455140.1"/>
    </source>
</evidence>
<dbReference type="AlphaFoldDB" id="A0A921ZCR3"/>
<dbReference type="InterPro" id="IPR006085">
    <property type="entry name" value="XPG_DNA_repair_N"/>
</dbReference>
<keyword evidence="9 17" id="KW-0228">DNA excision</keyword>
<evidence type="ECO:0000256" key="6">
    <source>
        <dbReference type="ARBA" id="ARBA00022723"/>
    </source>
</evidence>
<gene>
    <name evidence="21" type="ORF">O3G_MSEX009059</name>
</gene>
<keyword evidence="12 17" id="KW-0460">Magnesium</keyword>
<dbReference type="SMART" id="SM00279">
    <property type="entry name" value="HhH2"/>
    <property type="match status" value="1"/>
</dbReference>
<comment type="similarity">
    <text evidence="2 17">Belongs to the XPG/RAD2 endonuclease family. EXO1 subfamily.</text>
</comment>
<keyword evidence="10 17" id="KW-0378">Hydrolase</keyword>
<dbReference type="InterPro" id="IPR044752">
    <property type="entry name" value="PIN-like_EXO1"/>
</dbReference>
<dbReference type="FunFam" id="3.40.50.1010:FF:000002">
    <property type="entry name" value="Exonuclease 1, putative"/>
    <property type="match status" value="1"/>
</dbReference>
<dbReference type="PANTHER" id="PTHR11081:SF8">
    <property type="entry name" value="EXONUCLEASE 1"/>
    <property type="match status" value="1"/>
</dbReference>
<dbReference type="EC" id="3.1.-.-" evidence="17"/>
<evidence type="ECO:0000256" key="13">
    <source>
        <dbReference type="ARBA" id="ARBA00022881"/>
    </source>
</evidence>
<reference evidence="21" key="1">
    <citation type="journal article" date="2016" name="Insect Biochem. Mol. Biol.">
        <title>Multifaceted biological insights from a draft genome sequence of the tobacco hornworm moth, Manduca sexta.</title>
        <authorList>
            <person name="Kanost M.R."/>
            <person name="Arrese E.L."/>
            <person name="Cao X."/>
            <person name="Chen Y.R."/>
            <person name="Chellapilla S."/>
            <person name="Goldsmith M.R."/>
            <person name="Grosse-Wilde E."/>
            <person name="Heckel D.G."/>
            <person name="Herndon N."/>
            <person name="Jiang H."/>
            <person name="Papanicolaou A."/>
            <person name="Qu J."/>
            <person name="Soulages J.L."/>
            <person name="Vogel H."/>
            <person name="Walters J."/>
            <person name="Waterhouse R.M."/>
            <person name="Ahn S.J."/>
            <person name="Almeida F.C."/>
            <person name="An C."/>
            <person name="Aqrawi P."/>
            <person name="Bretschneider A."/>
            <person name="Bryant W.B."/>
            <person name="Bucks S."/>
            <person name="Chao H."/>
            <person name="Chevignon G."/>
            <person name="Christen J.M."/>
            <person name="Clarke D.F."/>
            <person name="Dittmer N.T."/>
            <person name="Ferguson L.C.F."/>
            <person name="Garavelou S."/>
            <person name="Gordon K.H.J."/>
            <person name="Gunaratna R.T."/>
            <person name="Han Y."/>
            <person name="Hauser F."/>
            <person name="He Y."/>
            <person name="Heidel-Fischer H."/>
            <person name="Hirsh A."/>
            <person name="Hu Y."/>
            <person name="Jiang H."/>
            <person name="Kalra D."/>
            <person name="Klinner C."/>
            <person name="Konig C."/>
            <person name="Kovar C."/>
            <person name="Kroll A.R."/>
            <person name="Kuwar S.S."/>
            <person name="Lee S.L."/>
            <person name="Lehman R."/>
            <person name="Li K."/>
            <person name="Li Z."/>
            <person name="Liang H."/>
            <person name="Lovelace S."/>
            <person name="Lu Z."/>
            <person name="Mansfield J.H."/>
            <person name="McCulloch K.J."/>
            <person name="Mathew T."/>
            <person name="Morton B."/>
            <person name="Muzny D.M."/>
            <person name="Neunemann D."/>
            <person name="Ongeri F."/>
            <person name="Pauchet Y."/>
            <person name="Pu L.L."/>
            <person name="Pyrousis I."/>
            <person name="Rao X.J."/>
            <person name="Redding A."/>
            <person name="Roesel C."/>
            <person name="Sanchez-Gracia A."/>
            <person name="Schaack S."/>
            <person name="Shukla A."/>
            <person name="Tetreau G."/>
            <person name="Wang Y."/>
            <person name="Xiong G.H."/>
            <person name="Traut W."/>
            <person name="Walsh T.K."/>
            <person name="Worley K.C."/>
            <person name="Wu D."/>
            <person name="Wu W."/>
            <person name="Wu Y.Q."/>
            <person name="Zhang X."/>
            <person name="Zou Z."/>
            <person name="Zucker H."/>
            <person name="Briscoe A.D."/>
            <person name="Burmester T."/>
            <person name="Clem R.J."/>
            <person name="Feyereisen R."/>
            <person name="Grimmelikhuijzen C.J.P."/>
            <person name="Hamodrakas S.J."/>
            <person name="Hansson B.S."/>
            <person name="Huguet E."/>
            <person name="Jermiin L.S."/>
            <person name="Lan Q."/>
            <person name="Lehman H.K."/>
            <person name="Lorenzen M."/>
            <person name="Merzendorfer H."/>
            <person name="Michalopoulos I."/>
            <person name="Morton D.B."/>
            <person name="Muthukrishnan S."/>
            <person name="Oakeshott J.G."/>
            <person name="Palmer W."/>
            <person name="Park Y."/>
            <person name="Passarelli A.L."/>
            <person name="Rozas J."/>
            <person name="Schwartz L.M."/>
            <person name="Smith W."/>
            <person name="Southgate A."/>
            <person name="Vilcinskas A."/>
            <person name="Vogt R."/>
            <person name="Wang P."/>
            <person name="Werren J."/>
            <person name="Yu X.Q."/>
            <person name="Zhou J.J."/>
            <person name="Brown S.J."/>
            <person name="Scherer S.E."/>
            <person name="Richards S."/>
            <person name="Blissard G.W."/>
        </authorList>
    </citation>
    <scope>NUCLEOTIDE SEQUENCE</scope>
</reference>
<keyword evidence="16 17" id="KW-0539">Nucleus</keyword>
<keyword evidence="6 17" id="KW-0479">Metal-binding</keyword>
<dbReference type="GO" id="GO:0005634">
    <property type="term" value="C:nucleus"/>
    <property type="evidence" value="ECO:0007669"/>
    <property type="project" value="UniProtKB-SubCell"/>
</dbReference>
<protein>
    <recommendedName>
        <fullName evidence="3 17">Exonuclease 1</fullName>
        <ecNumber evidence="17">3.1.-.-</ecNumber>
    </recommendedName>
</protein>
<sequence>MGITGLIPFLEKASRQATISEFSGCTVAIDSYCWLHKGAFGCADKLVRGEETNGHVTYCLKYVNMLLSHNIKPILVFDGRHLPAKAMTESKRRESRNGAKKRAAELLSLGKISEAQSLIRRSIDITHAMALALIKECRNMNVDCIVAPYEADAQLAYLNIKNIAQLVITEDSDLILFGCNKVFFKMDLEGRGTLVDTIKLPLVMKCPIEHYTFDKFRRMCIMSGCDYLASLPGIGLAKARQFVTTTQDPSFANALRKVPSFFKRPSLIVTDDYRESFLKAEATFKHQYVYDPIDRAMVRLTDPDDEDIEKALCVNAGELLDPDIAFQLALGNLDPFTLEKMDDWHPDHRSVDTQSIKTGSWKQKLSKHPSIWSTEYRTYLDNHCPWKKKVKKLEPIIAKPQTRPRQNVHLVSRNVPETQDESLSVEALSQMYMIPASKRQKLDLNDENGMTQTDDEMLQEITQKEKSPILENKQRSFKKFMSNGLEKRLSKFPKTIIGNNVVESKFFNNSDSGIVIMESEDIEDTRTTRNPFKIKIESQSSGFDTQCSEIPDSQFSDMPESQLPLSQKENIDNSPTKRPISPILDPSPHRNPFKTLTKMPTFDVNTQDSVIEDTFSVGCLDAPIDSQTTFCESPVKSSQATTSQKSPPIFNSQPTKFGAKTNGLRKTPLKKTVSLPSNQPTLLSKFGFQKKPMLRKS</sequence>
<evidence type="ECO:0000256" key="11">
    <source>
        <dbReference type="ARBA" id="ARBA00022839"/>
    </source>
</evidence>
<dbReference type="SMART" id="SM00484">
    <property type="entry name" value="XPGI"/>
    <property type="match status" value="1"/>
</dbReference>
<evidence type="ECO:0000256" key="4">
    <source>
        <dbReference type="ARBA" id="ARBA00022553"/>
    </source>
</evidence>
<dbReference type="GO" id="GO:0003677">
    <property type="term" value="F:DNA binding"/>
    <property type="evidence" value="ECO:0007669"/>
    <property type="project" value="UniProtKB-UniRule"/>
</dbReference>
<comment type="function">
    <text evidence="17">5'-&gt;3' double-stranded DNA exonuclease which may also possess a cryptic 3'-&gt;5' double-stranded DNA exonuclease activity. Functions in DNA mismatch repair.</text>
</comment>
<evidence type="ECO:0000259" key="19">
    <source>
        <dbReference type="SMART" id="SM00484"/>
    </source>
</evidence>
<keyword evidence="13 17" id="KW-0267">Excision nuclease</keyword>
<keyword evidence="5 17" id="KW-0540">Nuclease</keyword>
<evidence type="ECO:0000256" key="14">
    <source>
        <dbReference type="ARBA" id="ARBA00023125"/>
    </source>
</evidence>
<feature type="compositionally biased region" description="Polar residues" evidence="18">
    <location>
        <begin position="635"/>
        <end position="655"/>
    </location>
</feature>
<evidence type="ECO:0000256" key="15">
    <source>
        <dbReference type="ARBA" id="ARBA00023204"/>
    </source>
</evidence>
<dbReference type="Gene3D" id="3.40.50.1010">
    <property type="entry name" value="5'-nuclease"/>
    <property type="match status" value="1"/>
</dbReference>
<evidence type="ECO:0000256" key="2">
    <source>
        <dbReference type="ARBA" id="ARBA00010563"/>
    </source>
</evidence>
<evidence type="ECO:0000256" key="9">
    <source>
        <dbReference type="ARBA" id="ARBA00022769"/>
    </source>
</evidence>
<comment type="cofactor">
    <cofactor evidence="17">
        <name>Mg(2+)</name>
        <dbReference type="ChEBI" id="CHEBI:18420"/>
    </cofactor>
    <text evidence="17">Binds 2 magnesium ions per subunit. They probably participate in the reaction catalyzed by the enzyme. May bind an additional third magnesium ion after substrate binding.</text>
</comment>
<dbReference type="FunFam" id="1.10.150.20:FF:000011">
    <property type="entry name" value="exonuclease 1"/>
    <property type="match status" value="1"/>
</dbReference>
<keyword evidence="11 17" id="KW-0269">Exonuclease</keyword>
<dbReference type="Pfam" id="PF00752">
    <property type="entry name" value="XPG_N"/>
    <property type="match status" value="1"/>
</dbReference>
<comment type="subcellular location">
    <subcellularLocation>
        <location evidence="1 17">Nucleus</location>
    </subcellularLocation>
</comment>
<feature type="region of interest" description="Disordered" evidence="18">
    <location>
        <begin position="635"/>
        <end position="681"/>
    </location>
</feature>
<dbReference type="GO" id="GO:0017108">
    <property type="term" value="F:5'-flap endonuclease activity"/>
    <property type="evidence" value="ECO:0007669"/>
    <property type="project" value="TreeGrafter"/>
</dbReference>
<feature type="domain" description="XPG N-terminal" evidence="20">
    <location>
        <begin position="1"/>
        <end position="99"/>
    </location>
</feature>
<dbReference type="PRINTS" id="PR00853">
    <property type="entry name" value="XPGRADSUPER"/>
</dbReference>
<evidence type="ECO:0000256" key="8">
    <source>
        <dbReference type="ARBA" id="ARBA00022763"/>
    </source>
</evidence>
<keyword evidence="7" id="KW-0255">Endonuclease</keyword>
<accession>A0A921ZCR3</accession>
<evidence type="ECO:0000256" key="7">
    <source>
        <dbReference type="ARBA" id="ARBA00022759"/>
    </source>
</evidence>
<reference evidence="21" key="2">
    <citation type="submission" date="2020-12" db="EMBL/GenBank/DDBJ databases">
        <authorList>
            <person name="Kanost M."/>
        </authorList>
    </citation>
    <scope>NUCLEOTIDE SEQUENCE</scope>
</reference>
<name>A0A921ZCR3_MANSE</name>
<evidence type="ECO:0000256" key="18">
    <source>
        <dbReference type="SAM" id="MobiDB-lite"/>
    </source>
</evidence>
<dbReference type="EMBL" id="JH668483">
    <property type="protein sequence ID" value="KAG6455140.1"/>
    <property type="molecule type" value="Genomic_DNA"/>
</dbReference>
<dbReference type="CDD" id="cd09857">
    <property type="entry name" value="PIN_EXO1"/>
    <property type="match status" value="1"/>
</dbReference>
<dbReference type="SMART" id="SM00485">
    <property type="entry name" value="XPGN"/>
    <property type="match status" value="1"/>
</dbReference>
<evidence type="ECO:0000256" key="1">
    <source>
        <dbReference type="ARBA" id="ARBA00004123"/>
    </source>
</evidence>
<dbReference type="InterPro" id="IPR029060">
    <property type="entry name" value="PIN-like_dom_sf"/>
</dbReference>
<evidence type="ECO:0000259" key="20">
    <source>
        <dbReference type="SMART" id="SM00485"/>
    </source>
</evidence>
<evidence type="ECO:0000256" key="10">
    <source>
        <dbReference type="ARBA" id="ARBA00022801"/>
    </source>
</evidence>
<keyword evidence="4" id="KW-0597">Phosphoprotein</keyword>
<evidence type="ECO:0000256" key="3">
    <source>
        <dbReference type="ARBA" id="ARBA00020324"/>
    </source>
</evidence>
<dbReference type="SUPFAM" id="SSF88723">
    <property type="entry name" value="PIN domain-like"/>
    <property type="match status" value="1"/>
</dbReference>
<dbReference type="GO" id="GO:0006298">
    <property type="term" value="P:mismatch repair"/>
    <property type="evidence" value="ECO:0007669"/>
    <property type="project" value="TreeGrafter"/>
</dbReference>
<keyword evidence="14 17" id="KW-0238">DNA-binding</keyword>
<dbReference type="PANTHER" id="PTHR11081">
    <property type="entry name" value="FLAP ENDONUCLEASE FAMILY MEMBER"/>
    <property type="match status" value="1"/>
</dbReference>
<dbReference type="PROSITE" id="PS00842">
    <property type="entry name" value="XPG_2"/>
    <property type="match status" value="1"/>
</dbReference>
<dbReference type="InterPro" id="IPR008918">
    <property type="entry name" value="HhH2"/>
</dbReference>
<evidence type="ECO:0000256" key="12">
    <source>
        <dbReference type="ARBA" id="ARBA00022842"/>
    </source>
</evidence>
<feature type="region of interest" description="Disordered" evidence="18">
    <location>
        <begin position="538"/>
        <end position="591"/>
    </location>
</feature>
<dbReference type="InterPro" id="IPR036279">
    <property type="entry name" value="5-3_exonuclease_C_sf"/>
</dbReference>
<proteinExistence type="inferred from homology"/>
<evidence type="ECO:0000256" key="17">
    <source>
        <dbReference type="RuleBase" id="RU910737"/>
    </source>
</evidence>
<feature type="compositionally biased region" description="Polar residues" evidence="18">
    <location>
        <begin position="563"/>
        <end position="576"/>
    </location>
</feature>
<evidence type="ECO:0000256" key="5">
    <source>
        <dbReference type="ARBA" id="ARBA00022722"/>
    </source>
</evidence>
<dbReference type="GO" id="GO:0006310">
    <property type="term" value="P:DNA recombination"/>
    <property type="evidence" value="ECO:0007669"/>
    <property type="project" value="TreeGrafter"/>
</dbReference>
<dbReference type="SUPFAM" id="SSF47807">
    <property type="entry name" value="5' to 3' exonuclease, C-terminal subdomain"/>
    <property type="match status" value="1"/>
</dbReference>
<feature type="domain" description="XPG-I" evidence="19">
    <location>
        <begin position="138"/>
        <end position="206"/>
    </location>
</feature>
<dbReference type="GO" id="GO:0035312">
    <property type="term" value="F:5'-3' DNA exonuclease activity"/>
    <property type="evidence" value="ECO:0007669"/>
    <property type="project" value="UniProtKB-UniRule"/>
</dbReference>
<comment type="caution">
    <text evidence="21">The sequence shown here is derived from an EMBL/GenBank/DDBJ whole genome shotgun (WGS) entry which is preliminary data.</text>
</comment>
<dbReference type="InterPro" id="IPR006086">
    <property type="entry name" value="XPG-I_dom"/>
</dbReference>